<sequence>MLRTLSVSMALSLAAIASPLAAETISVETYAGAVDVPVYPEKIAVFDVASLDTLDALGVKPTGVVGPIFVTYLDAAKEGAAPIGSLFEPDFEAVAAMAPDLIVAGGRSSKVAPDLAKIAPTVDMTIWEDTVGQGLARLEAFGKIFGKEAEAASLTEAFTTKLDFTKAMAADQGSALIIITNGPKISAYGSGGRFGWLHSTIGLREAVEAVEQATHGEAISFEFIRDANPDVLIVIDRQAAIGKDGDRARATLDNALVHETNAWKNGKVIYLDSAPLYIAGGGIQSMGMTLDQITAAFSGH</sequence>
<dbReference type="InterPro" id="IPR051313">
    <property type="entry name" value="Bact_iron-sidero_bind"/>
</dbReference>
<comment type="similarity">
    <text evidence="2">Belongs to the bacterial solute-binding protein 8 family.</text>
</comment>
<evidence type="ECO:0000256" key="2">
    <source>
        <dbReference type="ARBA" id="ARBA00008814"/>
    </source>
</evidence>
<dbReference type="SUPFAM" id="SSF53807">
    <property type="entry name" value="Helical backbone' metal receptor"/>
    <property type="match status" value="1"/>
</dbReference>
<dbReference type="GO" id="GO:0030288">
    <property type="term" value="C:outer membrane-bounded periplasmic space"/>
    <property type="evidence" value="ECO:0007669"/>
    <property type="project" value="TreeGrafter"/>
</dbReference>
<evidence type="ECO:0000256" key="1">
    <source>
        <dbReference type="ARBA" id="ARBA00004196"/>
    </source>
</evidence>
<keyword evidence="3" id="KW-0813">Transport</keyword>
<evidence type="ECO:0000313" key="9">
    <source>
        <dbReference type="Proteomes" id="UP000220836"/>
    </source>
</evidence>
<evidence type="ECO:0000256" key="3">
    <source>
        <dbReference type="ARBA" id="ARBA00022448"/>
    </source>
</evidence>
<name>A0A238KEN5_9RHOB</name>
<accession>A0A238KEN5</accession>
<feature type="chain" id="PRO_5012692247" evidence="6">
    <location>
        <begin position="18"/>
        <end position="300"/>
    </location>
</feature>
<dbReference type="AlphaFoldDB" id="A0A238KEN5"/>
<dbReference type="PANTHER" id="PTHR30532:SF28">
    <property type="entry name" value="PETROBACTIN-BINDING PROTEIN YCLQ"/>
    <property type="match status" value="1"/>
</dbReference>
<evidence type="ECO:0000256" key="4">
    <source>
        <dbReference type="ARBA" id="ARBA00022496"/>
    </source>
</evidence>
<dbReference type="PROSITE" id="PS50983">
    <property type="entry name" value="FE_B12_PBP"/>
    <property type="match status" value="1"/>
</dbReference>
<evidence type="ECO:0000259" key="7">
    <source>
        <dbReference type="PROSITE" id="PS50983"/>
    </source>
</evidence>
<dbReference type="InterPro" id="IPR002491">
    <property type="entry name" value="ABC_transptr_periplasmic_BD"/>
</dbReference>
<reference evidence="8 9" key="1">
    <citation type="submission" date="2017-05" db="EMBL/GenBank/DDBJ databases">
        <authorList>
            <person name="Song R."/>
            <person name="Chenine A.L."/>
            <person name="Ruprecht R.M."/>
        </authorList>
    </citation>
    <scope>NUCLEOTIDE SEQUENCE [LARGE SCALE GENOMIC DNA]</scope>
    <source>
        <strain evidence="8 9">CECT 8663</strain>
    </source>
</reference>
<evidence type="ECO:0000256" key="5">
    <source>
        <dbReference type="ARBA" id="ARBA00022729"/>
    </source>
</evidence>
<dbReference type="RefSeq" id="WP_097804733.1">
    <property type="nucleotide sequence ID" value="NZ_FXYH01000007.1"/>
</dbReference>
<evidence type="ECO:0000313" key="8">
    <source>
        <dbReference type="EMBL" id="SMX41283.1"/>
    </source>
</evidence>
<dbReference type="InterPro" id="IPR033870">
    <property type="entry name" value="FatB"/>
</dbReference>
<keyword evidence="4" id="KW-0406">Ion transport</keyword>
<keyword evidence="4" id="KW-0410">Iron transport</keyword>
<dbReference type="Pfam" id="PF01497">
    <property type="entry name" value="Peripla_BP_2"/>
    <property type="match status" value="1"/>
</dbReference>
<evidence type="ECO:0000256" key="6">
    <source>
        <dbReference type="SAM" id="SignalP"/>
    </source>
</evidence>
<keyword evidence="9" id="KW-1185">Reference proteome</keyword>
<organism evidence="8 9">
    <name type="scientific">Pelagimonas varians</name>
    <dbReference type="NCBI Taxonomy" id="696760"/>
    <lineage>
        <taxon>Bacteria</taxon>
        <taxon>Pseudomonadati</taxon>
        <taxon>Pseudomonadota</taxon>
        <taxon>Alphaproteobacteria</taxon>
        <taxon>Rhodobacterales</taxon>
        <taxon>Roseobacteraceae</taxon>
        <taxon>Pelagimonas</taxon>
    </lineage>
</organism>
<dbReference type="PANTHER" id="PTHR30532">
    <property type="entry name" value="IRON III DICITRATE-BINDING PERIPLASMIC PROTEIN"/>
    <property type="match status" value="1"/>
</dbReference>
<protein>
    <submittedName>
        <fullName evidence="8">Putative ABC transporter solute-binding protein YclQ</fullName>
    </submittedName>
</protein>
<dbReference type="EMBL" id="FXYH01000007">
    <property type="protein sequence ID" value="SMX41283.1"/>
    <property type="molecule type" value="Genomic_DNA"/>
</dbReference>
<dbReference type="GO" id="GO:1901678">
    <property type="term" value="P:iron coordination entity transport"/>
    <property type="evidence" value="ECO:0007669"/>
    <property type="project" value="UniProtKB-ARBA"/>
</dbReference>
<gene>
    <name evidence="8" type="primary">yclQ</name>
    <name evidence="8" type="ORF">PEV8663_02228</name>
</gene>
<keyword evidence="5 6" id="KW-0732">Signal</keyword>
<comment type="subcellular location">
    <subcellularLocation>
        <location evidence="1">Cell envelope</location>
    </subcellularLocation>
</comment>
<feature type="signal peptide" evidence="6">
    <location>
        <begin position="1"/>
        <end position="17"/>
    </location>
</feature>
<dbReference type="OrthoDB" id="63946at2"/>
<dbReference type="Proteomes" id="UP000220836">
    <property type="component" value="Unassembled WGS sequence"/>
</dbReference>
<dbReference type="Gene3D" id="3.40.50.1980">
    <property type="entry name" value="Nitrogenase molybdenum iron protein domain"/>
    <property type="match status" value="2"/>
</dbReference>
<keyword evidence="4" id="KW-0408">Iron</keyword>
<proteinExistence type="inferred from homology"/>
<dbReference type="CDD" id="cd01140">
    <property type="entry name" value="FatB"/>
    <property type="match status" value="1"/>
</dbReference>
<feature type="domain" description="Fe/B12 periplasmic-binding" evidence="7">
    <location>
        <begin position="42"/>
        <end position="300"/>
    </location>
</feature>